<comment type="subcellular location">
    <subcellularLocation>
        <location evidence="1">Cell membrane</location>
        <topology evidence="1">Multi-pass membrane protein</topology>
    </subcellularLocation>
</comment>
<keyword evidence="3 6" id="KW-0812">Transmembrane</keyword>
<evidence type="ECO:0000256" key="6">
    <source>
        <dbReference type="SAM" id="Phobius"/>
    </source>
</evidence>
<proteinExistence type="predicted"/>
<keyword evidence="2" id="KW-1003">Cell membrane</keyword>
<name>K2KCC5_9GAMM</name>
<keyword evidence="4 6" id="KW-1133">Transmembrane helix</keyword>
<evidence type="ECO:0000256" key="4">
    <source>
        <dbReference type="ARBA" id="ARBA00022989"/>
    </source>
</evidence>
<evidence type="ECO:0000256" key="3">
    <source>
        <dbReference type="ARBA" id="ARBA00022692"/>
    </source>
</evidence>
<feature type="transmembrane region" description="Helical" evidence="6">
    <location>
        <begin position="42"/>
        <end position="59"/>
    </location>
</feature>
<dbReference type="eggNOG" id="COG1380">
    <property type="taxonomic scope" value="Bacteria"/>
</dbReference>
<accession>K2KCC5</accession>
<protein>
    <recommendedName>
        <fullName evidence="9">LrgA family protein</fullName>
    </recommendedName>
</protein>
<sequence length="136" mass="14412">MSVRSLSRQLSRGLHHSRLLQIGLIVGFWLLGDALVKATGLPVTGGIAGLALVLVLLASRRLNLASMRLGANWLLAQMLLFFIPAVLAVLDHRELFGLLGLKVLAVILGSTLAVLGVTALVIDAVVKGRLAHDPAR</sequence>
<dbReference type="GO" id="GO:0005886">
    <property type="term" value="C:plasma membrane"/>
    <property type="evidence" value="ECO:0007669"/>
    <property type="project" value="UniProtKB-SubCell"/>
</dbReference>
<gene>
    <name evidence="7" type="ORF">B3C1_08856</name>
</gene>
<keyword evidence="5 6" id="KW-0472">Membrane</keyword>
<evidence type="ECO:0000313" key="8">
    <source>
        <dbReference type="Proteomes" id="UP000006755"/>
    </source>
</evidence>
<dbReference type="OrthoDB" id="194658at2"/>
<dbReference type="PANTHER" id="PTHR33931">
    <property type="entry name" value="HOLIN-LIKE PROTEIN CIDA-RELATED"/>
    <property type="match status" value="1"/>
</dbReference>
<evidence type="ECO:0000256" key="5">
    <source>
        <dbReference type="ARBA" id="ARBA00023136"/>
    </source>
</evidence>
<feature type="transmembrane region" description="Helical" evidence="6">
    <location>
        <begin position="96"/>
        <end position="126"/>
    </location>
</feature>
<evidence type="ECO:0008006" key="9">
    <source>
        <dbReference type="Google" id="ProtNLM"/>
    </source>
</evidence>
<keyword evidence="8" id="KW-1185">Reference proteome</keyword>
<dbReference type="PATRIC" id="fig|745411.4.peg.1729"/>
<dbReference type="RefSeq" id="WP_008484302.1">
    <property type="nucleotide sequence ID" value="NZ_AMRI01000010.1"/>
</dbReference>
<evidence type="ECO:0000313" key="7">
    <source>
        <dbReference type="EMBL" id="EKE74985.1"/>
    </source>
</evidence>
<evidence type="ECO:0000256" key="2">
    <source>
        <dbReference type="ARBA" id="ARBA00022475"/>
    </source>
</evidence>
<evidence type="ECO:0000256" key="1">
    <source>
        <dbReference type="ARBA" id="ARBA00004651"/>
    </source>
</evidence>
<dbReference type="EMBL" id="AMRI01000010">
    <property type="protein sequence ID" value="EKE74985.1"/>
    <property type="molecule type" value="Genomic_DNA"/>
</dbReference>
<dbReference type="AlphaFoldDB" id="K2KCC5"/>
<dbReference type="STRING" id="745411.B3C1_08856"/>
<dbReference type="Pfam" id="PF03788">
    <property type="entry name" value="LrgA"/>
    <property type="match status" value="1"/>
</dbReference>
<comment type="caution">
    <text evidence="7">The sequence shown here is derived from an EMBL/GenBank/DDBJ whole genome shotgun (WGS) entry which is preliminary data.</text>
</comment>
<dbReference type="InterPro" id="IPR005538">
    <property type="entry name" value="LrgA/CidA"/>
</dbReference>
<feature type="transmembrane region" description="Helical" evidence="6">
    <location>
        <begin position="71"/>
        <end position="90"/>
    </location>
</feature>
<dbReference type="PANTHER" id="PTHR33931:SF2">
    <property type="entry name" value="HOLIN-LIKE PROTEIN CIDA"/>
    <property type="match status" value="1"/>
</dbReference>
<organism evidence="7 8">
    <name type="scientific">Gallaecimonas xiamenensis 3-C-1</name>
    <dbReference type="NCBI Taxonomy" id="745411"/>
    <lineage>
        <taxon>Bacteria</taxon>
        <taxon>Pseudomonadati</taxon>
        <taxon>Pseudomonadota</taxon>
        <taxon>Gammaproteobacteria</taxon>
        <taxon>Enterobacterales</taxon>
        <taxon>Gallaecimonadaceae</taxon>
        <taxon>Gallaecimonas</taxon>
    </lineage>
</organism>
<dbReference type="Proteomes" id="UP000006755">
    <property type="component" value="Unassembled WGS sequence"/>
</dbReference>
<reference evidence="7 8" key="1">
    <citation type="journal article" date="2012" name="J. Bacteriol.">
        <title>Genome Sequence of Gallaecimonas xiamenensis Type Strain 3-C-1.</title>
        <authorList>
            <person name="Lai Q."/>
            <person name="Wang L."/>
            <person name="Wang W."/>
            <person name="Shao Z."/>
        </authorList>
    </citation>
    <scope>NUCLEOTIDE SEQUENCE [LARGE SCALE GENOMIC DNA]</scope>
    <source>
        <strain evidence="7 8">3-C-1</strain>
    </source>
</reference>